<accession>A0A9W6CF05</accession>
<dbReference type="PIRSF" id="PIRSF031802">
    <property type="entry name" value="UCP031802"/>
    <property type="match status" value="1"/>
</dbReference>
<keyword evidence="12" id="KW-1185">Reference proteome</keyword>
<feature type="coiled-coil region" evidence="5">
    <location>
        <begin position="445"/>
        <end position="475"/>
    </location>
</feature>
<feature type="transmembrane region" description="Helical" evidence="7">
    <location>
        <begin position="41"/>
        <end position="62"/>
    </location>
</feature>
<evidence type="ECO:0000259" key="8">
    <source>
        <dbReference type="Pfam" id="PF07219"/>
    </source>
</evidence>
<dbReference type="InterPro" id="IPR011990">
    <property type="entry name" value="TPR-like_helical_dom_sf"/>
</dbReference>
<evidence type="ECO:0000256" key="5">
    <source>
        <dbReference type="SAM" id="Coils"/>
    </source>
</evidence>
<feature type="domain" description="HemY N-terminal" evidence="8">
    <location>
        <begin position="26"/>
        <end position="132"/>
    </location>
</feature>
<evidence type="ECO:0000313" key="11">
    <source>
        <dbReference type="Proteomes" id="UP001144397"/>
    </source>
</evidence>
<evidence type="ECO:0000256" key="1">
    <source>
        <dbReference type="ARBA" id="ARBA00004370"/>
    </source>
</evidence>
<dbReference type="Proteomes" id="UP001245370">
    <property type="component" value="Unassembled WGS sequence"/>
</dbReference>
<dbReference type="GO" id="GO:0016020">
    <property type="term" value="C:membrane"/>
    <property type="evidence" value="ECO:0007669"/>
    <property type="project" value="UniProtKB-SubCell"/>
</dbReference>
<reference evidence="10 12" key="2">
    <citation type="submission" date="2023-07" db="EMBL/GenBank/DDBJ databases">
        <title>Genomic Encyclopedia of Type Strains, Phase IV (KMG-IV): sequencing the most valuable type-strain genomes for metagenomic binning, comparative biology and taxonomic classification.</title>
        <authorList>
            <person name="Goeker M."/>
        </authorList>
    </citation>
    <scope>NUCLEOTIDE SEQUENCE [LARGE SCALE GENOMIC DNA]</scope>
    <source>
        <strain evidence="10 12">DSM 338</strain>
    </source>
</reference>
<keyword evidence="3 7" id="KW-1133">Transmembrane helix</keyword>
<protein>
    <submittedName>
        <fullName evidence="10">HemY protein</fullName>
    </submittedName>
</protein>
<evidence type="ECO:0000313" key="12">
    <source>
        <dbReference type="Proteomes" id="UP001245370"/>
    </source>
</evidence>
<proteinExistence type="predicted"/>
<dbReference type="InterPro" id="IPR010817">
    <property type="entry name" value="HemY_N"/>
</dbReference>
<feature type="compositionally biased region" description="Acidic residues" evidence="6">
    <location>
        <begin position="567"/>
        <end position="578"/>
    </location>
</feature>
<dbReference type="RefSeq" id="WP_281805588.1">
    <property type="nucleotide sequence ID" value="NZ_BSDO01000001.1"/>
</dbReference>
<name>A0A9W6CF05_XANFL</name>
<dbReference type="AlphaFoldDB" id="A0A9W6CF05"/>
<evidence type="ECO:0000313" key="10">
    <source>
        <dbReference type="EMBL" id="MDR6332857.1"/>
    </source>
</evidence>
<evidence type="ECO:0000256" key="4">
    <source>
        <dbReference type="ARBA" id="ARBA00023136"/>
    </source>
</evidence>
<dbReference type="SUPFAM" id="SSF48452">
    <property type="entry name" value="TPR-like"/>
    <property type="match status" value="1"/>
</dbReference>
<keyword evidence="2 7" id="KW-0812">Transmembrane</keyword>
<dbReference type="Proteomes" id="UP001144397">
    <property type="component" value="Unassembled WGS sequence"/>
</dbReference>
<keyword evidence="5" id="KW-0175">Coiled coil</keyword>
<evidence type="ECO:0000256" key="3">
    <source>
        <dbReference type="ARBA" id="ARBA00022989"/>
    </source>
</evidence>
<dbReference type="Pfam" id="PF07219">
    <property type="entry name" value="HemY_N"/>
    <property type="match status" value="1"/>
</dbReference>
<evidence type="ECO:0000256" key="6">
    <source>
        <dbReference type="SAM" id="MobiDB-lite"/>
    </source>
</evidence>
<gene>
    <name evidence="10" type="ORF">GGQ86_001321</name>
    <name evidence="9" type="ORF">XFLAVUS301_08070</name>
</gene>
<reference evidence="9" key="1">
    <citation type="submission" date="2022-12" db="EMBL/GenBank/DDBJ databases">
        <title>Reference genome sequencing for broad-spectrum identification of bacterial and archaeal isolates by mass spectrometry.</title>
        <authorList>
            <person name="Sekiguchi Y."/>
            <person name="Tourlousse D.M."/>
        </authorList>
    </citation>
    <scope>NUCLEOTIDE SEQUENCE</scope>
    <source>
        <strain evidence="9">301</strain>
    </source>
</reference>
<dbReference type="Gene3D" id="1.25.40.10">
    <property type="entry name" value="Tetratricopeptide repeat domain"/>
    <property type="match status" value="1"/>
</dbReference>
<evidence type="ECO:0000256" key="7">
    <source>
        <dbReference type="SAM" id="Phobius"/>
    </source>
</evidence>
<evidence type="ECO:0000256" key="2">
    <source>
        <dbReference type="ARBA" id="ARBA00022692"/>
    </source>
</evidence>
<dbReference type="InterPro" id="IPR016982">
    <property type="entry name" value="Mms48"/>
</dbReference>
<organism evidence="9 11">
    <name type="scientific">Xanthobacter flavus</name>
    <dbReference type="NCBI Taxonomy" id="281"/>
    <lineage>
        <taxon>Bacteria</taxon>
        <taxon>Pseudomonadati</taxon>
        <taxon>Pseudomonadota</taxon>
        <taxon>Alphaproteobacteria</taxon>
        <taxon>Hyphomicrobiales</taxon>
        <taxon>Xanthobacteraceae</taxon>
        <taxon>Xanthobacter</taxon>
    </lineage>
</organism>
<dbReference type="EMBL" id="JAVDPY010000002">
    <property type="protein sequence ID" value="MDR6332857.1"/>
    <property type="molecule type" value="Genomic_DNA"/>
</dbReference>
<comment type="subcellular location">
    <subcellularLocation>
        <location evidence="1">Membrane</location>
    </subcellularLocation>
</comment>
<evidence type="ECO:0000313" key="9">
    <source>
        <dbReference type="EMBL" id="GLI21133.1"/>
    </source>
</evidence>
<dbReference type="EMBL" id="BSDO01000001">
    <property type="protein sequence ID" value="GLI21133.1"/>
    <property type="molecule type" value="Genomic_DNA"/>
</dbReference>
<keyword evidence="4 7" id="KW-0472">Membrane</keyword>
<feature type="region of interest" description="Disordered" evidence="6">
    <location>
        <begin position="506"/>
        <end position="589"/>
    </location>
</feature>
<dbReference type="GeneID" id="95761602"/>
<comment type="caution">
    <text evidence="9">The sequence shown here is derived from an EMBL/GenBank/DDBJ whole genome shotgun (WGS) entry which is preliminary data.</text>
</comment>
<sequence>MIRLVLLLILLAAAAFGVSWLADRPGEIAVVWEGWRVETTVPVALAVIAVVSGVLLLLWRLLSLLVRSPKLIAAFSRRRKREKGWQAVSRGLLAVGIGDNAAVRQARHDAARLLPHEPLTHLLTAQAAQLDGKPEVAIAAFRAMVDDPSTRLLGLRGLHMEARKAGDKAAAYAIAEEAASAAPTLGWAADAVIEARCAAGDYAGARAVLERQMAQKGIDKAQYKRRRAVLLAAEAIALEQTDPLVAREKAVEAVRLAPTLVPAAACAGRLLGAAGELRKAAKIVETAFAANPHPELADVEAYLRPGDAALDRLKRIRTLANRAPSQRESAIALARAAIDAQEFRQARLVLEPLLDDPSQRVCLLMAELEAAEHADIGKAREWTARAVRANRDPAWIADGVVSDRWAPVSPVSGRLDAFVWEVPPGVSATPILEHEAERVKAAIAAVRASEEAKVAEKKIAEQKLAEKKLAELKAAEPKPAESAPAAAAEAVAAGAPVVVVEAPAAVASNPPEPKGTEPKATEPVPVILAPPAGNGADARGRARQNGKPETGKKADAIVALPPLPDDPGPEADATEEPDPSSKSRRLMGL</sequence>